<dbReference type="InterPro" id="IPR045469">
    <property type="entry name" value="Nis1"/>
</dbReference>
<keyword evidence="2" id="KW-0378">Hydrolase</keyword>
<dbReference type="AlphaFoldDB" id="A0A5K1K534"/>
<dbReference type="EC" id="3.6.3.-" evidence="2"/>
<feature type="compositionally biased region" description="Basic and acidic residues" evidence="1">
    <location>
        <begin position="11"/>
        <end position="20"/>
    </location>
</feature>
<dbReference type="GO" id="GO:0016787">
    <property type="term" value="F:hydrolase activity"/>
    <property type="evidence" value="ECO:0007669"/>
    <property type="project" value="UniProtKB-KW"/>
</dbReference>
<dbReference type="EMBL" id="LR728852">
    <property type="protein sequence ID" value="VWP00828.1"/>
    <property type="molecule type" value="Genomic_DNA"/>
</dbReference>
<sequence>MGFGSILGDVTRNDSSDRQHCSGAPYKEVRPPTFVLHLCGLPSSRHPQLPTSHHLTSTLFRHYEVRCRLVAFAASALAQRIQIGAPANLAEVKAEATSPSRWTDPYASFPSFLPSLSSRQLGIAIGLWPCGGPKGTSQCASTDVSQVLGNLVYTGAYNPQYDNNDPTKPPHQNFEVTVPASFSAGQVSLGIAHLSVVGASSEPLYEFVNVTLVVS</sequence>
<evidence type="ECO:0000313" key="2">
    <source>
        <dbReference type="EMBL" id="VWP00828.1"/>
    </source>
</evidence>
<feature type="region of interest" description="Disordered" evidence="1">
    <location>
        <begin position="1"/>
        <end position="25"/>
    </location>
</feature>
<reference evidence="2" key="1">
    <citation type="submission" date="2019-10" db="EMBL/GenBank/DDBJ databases">
        <authorList>
            <person name="Nor Muhammad N."/>
        </authorList>
    </citation>
    <scope>NUCLEOTIDE SEQUENCE</scope>
</reference>
<evidence type="ECO:0000256" key="1">
    <source>
        <dbReference type="SAM" id="MobiDB-lite"/>
    </source>
</evidence>
<name>A0A5K1K534_9APHY</name>
<proteinExistence type="predicted"/>
<organism evidence="2">
    <name type="scientific">Ganoderma boninense</name>
    <dbReference type="NCBI Taxonomy" id="34458"/>
    <lineage>
        <taxon>Eukaryota</taxon>
        <taxon>Fungi</taxon>
        <taxon>Dikarya</taxon>
        <taxon>Basidiomycota</taxon>
        <taxon>Agaricomycotina</taxon>
        <taxon>Agaricomycetes</taxon>
        <taxon>Polyporales</taxon>
        <taxon>Polyporaceae</taxon>
        <taxon>Ganoderma</taxon>
    </lineage>
</organism>
<accession>A0A5K1K534</accession>
<gene>
    <name evidence="2" type="primary">G4NI28</name>
</gene>
<dbReference type="Pfam" id="PF19271">
    <property type="entry name" value="Nis1"/>
    <property type="match status" value="1"/>
</dbReference>
<protein>
    <submittedName>
        <fullName evidence="2">Cation-transporting ATPase (EC)</fullName>
        <ecNumber evidence="2">3.6.3.-</ecNumber>
    </submittedName>
</protein>